<dbReference type="Gene3D" id="2.60.40.10">
    <property type="entry name" value="Immunoglobulins"/>
    <property type="match status" value="2"/>
</dbReference>
<proteinExistence type="predicted"/>
<keyword evidence="3" id="KW-1185">Reference proteome</keyword>
<sequence>MKRLFTGLGICLMVTGVIVSCKKEIDTSPYLRVVAVSDFTAVIQAPDNLTVKFSNKSKNAKELTWDFGDNSPVSNETDPTHTYAAPGPYTITLTIKSATGNESVKTMQVTTKPVDIIPEINFTYAEDPANPLKLNFTNQSKNGISFSWDFGDGSAVSTEESPSHAFAVAGRYNITLTAKSTTDNENTRMINIRVPKLTAPEMITIANPSFELDPKDSYVVTGWDPVKVSYPGSPGWGGFFIAERPKTGTRGLLFWTPSVDPGNGHKYELAYVGSVTQTITGLEDGKYTFKVWINSQDMEGMSLIANGGGADVKKAVGNNNGYTQLSVDFNVTGGKAKIGFLMDRPNDIGDNWSPNFEADDAELWINP</sequence>
<dbReference type="PROSITE" id="PS51257">
    <property type="entry name" value="PROKAR_LIPOPROTEIN"/>
    <property type="match status" value="1"/>
</dbReference>
<dbReference type="Proteomes" id="UP001549749">
    <property type="component" value="Unassembled WGS sequence"/>
</dbReference>
<dbReference type="PROSITE" id="PS50093">
    <property type="entry name" value="PKD"/>
    <property type="match status" value="2"/>
</dbReference>
<dbReference type="Gene3D" id="2.60.120.260">
    <property type="entry name" value="Galactose-binding domain-like"/>
    <property type="match status" value="1"/>
</dbReference>
<dbReference type="InterPro" id="IPR013783">
    <property type="entry name" value="Ig-like_fold"/>
</dbReference>
<accession>A0ABV2TBQ2</accession>
<dbReference type="CDD" id="cd00146">
    <property type="entry name" value="PKD"/>
    <property type="match status" value="2"/>
</dbReference>
<evidence type="ECO:0000313" key="2">
    <source>
        <dbReference type="EMBL" id="MET7000468.1"/>
    </source>
</evidence>
<dbReference type="SUPFAM" id="SSF49299">
    <property type="entry name" value="PKD domain"/>
    <property type="match status" value="2"/>
</dbReference>
<dbReference type="Pfam" id="PF18911">
    <property type="entry name" value="PKD_4"/>
    <property type="match status" value="2"/>
</dbReference>
<gene>
    <name evidence="2" type="ORF">ABR189_23960</name>
</gene>
<name>A0ABV2TBQ2_9BACT</name>
<dbReference type="PANTHER" id="PTHR36842:SF1">
    <property type="entry name" value="PROTEIN TOLB"/>
    <property type="match status" value="1"/>
</dbReference>
<dbReference type="InterPro" id="IPR000601">
    <property type="entry name" value="PKD_dom"/>
</dbReference>
<dbReference type="SMART" id="SM00089">
    <property type="entry name" value="PKD"/>
    <property type="match status" value="2"/>
</dbReference>
<dbReference type="RefSeq" id="WP_354663027.1">
    <property type="nucleotide sequence ID" value="NZ_JBEXAC010000002.1"/>
</dbReference>
<dbReference type="PANTHER" id="PTHR36842">
    <property type="entry name" value="PROTEIN TOLB HOMOLOG"/>
    <property type="match status" value="1"/>
</dbReference>
<organism evidence="2 3">
    <name type="scientific">Chitinophaga defluvii</name>
    <dbReference type="NCBI Taxonomy" id="3163343"/>
    <lineage>
        <taxon>Bacteria</taxon>
        <taxon>Pseudomonadati</taxon>
        <taxon>Bacteroidota</taxon>
        <taxon>Chitinophagia</taxon>
        <taxon>Chitinophagales</taxon>
        <taxon>Chitinophagaceae</taxon>
        <taxon>Chitinophaga</taxon>
    </lineage>
</organism>
<reference evidence="2 3" key="1">
    <citation type="submission" date="2024-06" db="EMBL/GenBank/DDBJ databases">
        <title>Chitinophaga defluvii sp. nov., isolated from municipal sewage.</title>
        <authorList>
            <person name="Zhang L."/>
        </authorList>
    </citation>
    <scope>NUCLEOTIDE SEQUENCE [LARGE SCALE GENOMIC DNA]</scope>
    <source>
        <strain evidence="2 3">H8</strain>
    </source>
</reference>
<comment type="caution">
    <text evidence="2">The sequence shown here is derived from an EMBL/GenBank/DDBJ whole genome shotgun (WGS) entry which is preliminary data.</text>
</comment>
<dbReference type="InterPro" id="IPR035986">
    <property type="entry name" value="PKD_dom_sf"/>
</dbReference>
<protein>
    <submittedName>
        <fullName evidence="2">PKD domain-containing protein</fullName>
    </submittedName>
</protein>
<evidence type="ECO:0000313" key="3">
    <source>
        <dbReference type="Proteomes" id="UP001549749"/>
    </source>
</evidence>
<dbReference type="InterPro" id="IPR022409">
    <property type="entry name" value="PKD/Chitinase_dom"/>
</dbReference>
<feature type="domain" description="PKD" evidence="1">
    <location>
        <begin position="64"/>
        <end position="110"/>
    </location>
</feature>
<dbReference type="EMBL" id="JBEXAC010000002">
    <property type="protein sequence ID" value="MET7000468.1"/>
    <property type="molecule type" value="Genomic_DNA"/>
</dbReference>
<evidence type="ECO:0000259" key="1">
    <source>
        <dbReference type="PROSITE" id="PS50093"/>
    </source>
</evidence>
<feature type="domain" description="PKD" evidence="1">
    <location>
        <begin position="138"/>
        <end position="201"/>
    </location>
</feature>